<dbReference type="EMBL" id="CP136986">
    <property type="protein sequence ID" value="WOS80655.1"/>
    <property type="molecule type" value="Genomic_DNA"/>
</dbReference>
<evidence type="ECO:0000313" key="4">
    <source>
        <dbReference type="EMBL" id="MZZ12938.1"/>
    </source>
</evidence>
<dbReference type="Proteomes" id="UP001297540">
    <property type="component" value="Chromosome"/>
</dbReference>
<reference evidence="2" key="3">
    <citation type="submission" date="2015-08" db="EMBL/GenBank/DDBJ databases">
        <title>Pseudomonas aeruginosa strain CCBH4851 chromosome region.</title>
        <authorList>
            <person name="Silveira M.C."/>
            <person name="Carvalho-Assef A.P.D."/>
            <person name="Albano R.M."/>
        </authorList>
    </citation>
    <scope>NUCLEOTIDE SEQUENCE</scope>
    <source>
        <strain evidence="2">CCBH4851</strain>
    </source>
</reference>
<accession>A0A1S1CA62</accession>
<keyword evidence="1" id="KW-1133">Transmembrane helix</keyword>
<protein>
    <submittedName>
        <fullName evidence="4">Psl and pyoverdine operon regulator PpyR</fullName>
    </submittedName>
    <submittedName>
        <fullName evidence="9">Psl/pyoverdine operon transcriptional regulator PpyR</fullName>
    </submittedName>
</protein>
<dbReference type="Proteomes" id="UP000253594">
    <property type="component" value="Unassembled WGS sequence"/>
</dbReference>
<sequence length="85" mass="9316">MNALFDCPRRVLRIGHGLLAAGLALLVAGVIAAYFLDRYLNMPALVFSHALVILGPTLLKIGYVMRLSALFRMRRPGWEVCCASA</sequence>
<dbReference type="eggNOG" id="ENOG5031GUH">
    <property type="taxonomic scope" value="Bacteria"/>
</dbReference>
<dbReference type="EMBL" id="NFFZ01000013">
    <property type="protein sequence ID" value="OTI58590.1"/>
    <property type="molecule type" value="Genomic_DNA"/>
</dbReference>
<feature type="transmembrane region" description="Helical" evidence="1">
    <location>
        <begin position="12"/>
        <end position="36"/>
    </location>
</feature>
<dbReference type="AlphaFoldDB" id="A0A072ZQW8"/>
<dbReference type="EMBL" id="KT454971">
    <property type="protein sequence ID" value="ALI59196.1"/>
    <property type="molecule type" value="Genomic_DNA"/>
</dbReference>
<reference evidence="5 11" key="4">
    <citation type="submission" date="2017-05" db="EMBL/GenBank/DDBJ databases">
        <authorList>
            <person name="Song R."/>
            <person name="Chenine A.L."/>
            <person name="Ruprecht R.M."/>
        </authorList>
    </citation>
    <scope>NUCLEOTIDE SEQUENCE [LARGE SCALE GENOMIC DNA]</scope>
    <source>
        <strain evidence="5 11">S567_C10_BS</strain>
    </source>
</reference>
<evidence type="ECO:0000313" key="10">
    <source>
        <dbReference type="Proteomes" id="UP000045039"/>
    </source>
</evidence>
<evidence type="ECO:0000313" key="9">
    <source>
        <dbReference type="EMBL" id="WOS80655.1"/>
    </source>
</evidence>
<reference evidence="8 14" key="8">
    <citation type="submission" date="2019-01" db="EMBL/GenBank/DDBJ databases">
        <title>The Pseudomonas aeruginosa pan-genome provides new insights on its population structure, horizontal gene transfer and pathogenicity.</title>
        <authorList>
            <person name="Freschi L."/>
            <person name="Vincent A.T."/>
            <person name="Jeukens J."/>
            <person name="Emond-Rheault J.-G."/>
            <person name="Kukavica-Ibrulj I."/>
            <person name="Dupont M.-J."/>
            <person name="Charette S.J."/>
            <person name="Boyle B."/>
            <person name="Levesque R.C."/>
        </authorList>
    </citation>
    <scope>NUCLEOTIDE SEQUENCE [LARGE SCALE GENOMIC DNA]</scope>
    <source>
        <strain evidence="8 14">PA-W36</strain>
    </source>
</reference>
<dbReference type="EMBL" id="WXZT01000006">
    <property type="protein sequence ID" value="MZZ12938.1"/>
    <property type="molecule type" value="Genomic_DNA"/>
</dbReference>
<feature type="transmembrane region" description="Helical" evidence="1">
    <location>
        <begin position="42"/>
        <end position="65"/>
    </location>
</feature>
<reference evidence="10" key="2">
    <citation type="submission" date="2015-06" db="EMBL/GenBank/DDBJ databases">
        <authorList>
            <person name="Radhakrishnan Rajesh"/>
            <person name="Underwood Anthony"/>
            <person name="Al-Shahib Ali"/>
        </authorList>
    </citation>
    <scope>NUCLEOTIDE SEQUENCE [LARGE SCALE GENOMIC DNA]</scope>
    <source>
        <strain evidence="10">P19_London_7_VIM_2_05_10</strain>
    </source>
</reference>
<dbReference type="Proteomes" id="UP000284767">
    <property type="component" value="Unassembled WGS sequence"/>
</dbReference>
<reference evidence="4" key="9">
    <citation type="submission" date="2020-01" db="EMBL/GenBank/DDBJ databases">
        <title>Bacteria Cultured from War Wounds Associated with the Conflict in Eastern Ukraine.</title>
        <authorList>
            <person name="Snesrud E."/>
            <person name="Galac M.R."/>
            <person name="Mc Gann P."/>
            <person name="Valentine K."/>
            <person name="Viacheslav K."/>
        </authorList>
    </citation>
    <scope>NUCLEOTIDE SEQUENCE</scope>
    <source>
        <strain evidence="4">VNMU148</strain>
    </source>
</reference>
<dbReference type="Proteomes" id="UP000194857">
    <property type="component" value="Unassembled WGS sequence"/>
</dbReference>
<reference evidence="9" key="10">
    <citation type="submission" date="2023-06" db="EMBL/GenBank/DDBJ databases">
        <authorList>
            <consortium name="Clinical and Environmental Microbiology Branch: Whole genome sequencing antimicrobial resistance pathogens in the healthcare setting"/>
        </authorList>
    </citation>
    <scope>NUCLEOTIDE SEQUENCE</scope>
    <source>
        <strain evidence="9">2021CK-01020</strain>
    </source>
</reference>
<evidence type="ECO:0000313" key="15">
    <source>
        <dbReference type="Proteomes" id="UP000644192"/>
    </source>
</evidence>
<evidence type="ECO:0000313" key="11">
    <source>
        <dbReference type="Proteomes" id="UP000194857"/>
    </source>
</evidence>
<dbReference type="EMBL" id="CVVU01000242">
    <property type="protein sequence ID" value="CRP76496.1"/>
    <property type="molecule type" value="Genomic_DNA"/>
</dbReference>
<dbReference type="Proteomes" id="UP000045039">
    <property type="component" value="Unassembled WGS sequence"/>
</dbReference>
<reference evidence="7 13" key="7">
    <citation type="submission" date="2018-08" db="EMBL/GenBank/DDBJ databases">
        <title>Recombination of ecologically and evolutionarily significant loci maintains genetic cohesion in the Pseudomonas syringae species complex.</title>
        <authorList>
            <person name="Dillon M."/>
            <person name="Thakur S."/>
            <person name="Almeida R.N.D."/>
            <person name="Weir B.S."/>
            <person name="Guttman D.S."/>
        </authorList>
    </citation>
    <scope>NUCLEOTIDE SEQUENCE [LARGE SCALE GENOMIC DNA]</scope>
    <source>
        <strain evidence="7 13">ICMP 7846</strain>
    </source>
</reference>
<keyword evidence="1" id="KW-0812">Transmembrane</keyword>
<gene>
    <name evidence="9" type="primary">ppyR</name>
    <name evidence="7" type="ORF">ALP65_03410</name>
    <name evidence="5" type="ORF">CAZ10_23490</name>
    <name evidence="2" type="ORF">CCBH4851_00495</name>
    <name evidence="6" type="ORF">DT376_05500</name>
    <name evidence="4" type="ORF">GUL26_11840</name>
    <name evidence="8" type="ORF">IPC1295_00395</name>
    <name evidence="9" type="ORF">L4V69_16350</name>
    <name evidence="3" type="ORF">PAERUG_P19_London_7_VIM_2_05_10_05481</name>
</gene>
<evidence type="ECO:0000256" key="1">
    <source>
        <dbReference type="SAM" id="Phobius"/>
    </source>
</evidence>
<dbReference type="EMBL" id="QORE01000112">
    <property type="protein sequence ID" value="RCI75851.1"/>
    <property type="molecule type" value="Genomic_DNA"/>
</dbReference>
<evidence type="ECO:0000313" key="7">
    <source>
        <dbReference type="EMBL" id="RMS58615.1"/>
    </source>
</evidence>
<evidence type="ECO:0000313" key="13">
    <source>
        <dbReference type="Proteomes" id="UP000270834"/>
    </source>
</evidence>
<dbReference type="RefSeq" id="WP_003090502.1">
    <property type="nucleotide sequence ID" value="NZ_AP014622.1"/>
</dbReference>
<name>A0A072ZQW8_PSEAI</name>
<evidence type="ECO:0000313" key="6">
    <source>
        <dbReference type="EMBL" id="RCI75851.1"/>
    </source>
</evidence>
<reference evidence="8 14" key="5">
    <citation type="submission" date="2017-08" db="EMBL/GenBank/DDBJ databases">
        <authorList>
            <person name="Feschi L."/>
            <person name="Jeukens J."/>
            <person name="Emond-Rheault J.-G."/>
            <person name="Kukavica-Ibrulj I."/>
            <person name="Boyle B."/>
            <person name="Levesque R.C."/>
        </authorList>
    </citation>
    <scope>NUCLEOTIDE SEQUENCE [LARGE SCALE GENOMIC DNA]</scope>
    <source>
        <strain evidence="8 14">PA-W36</strain>
    </source>
</reference>
<dbReference type="KEGG" id="paeb:NCGM1900_3848"/>
<reference evidence="6 12" key="6">
    <citation type="submission" date="2018-07" db="EMBL/GenBank/DDBJ databases">
        <title>Mechanisms of high-level aminoglycoside resistance among Gram-negative pathogens in Brazil.</title>
        <authorList>
            <person name="Ballaben A.S."/>
            <person name="Darini A.L.C."/>
            <person name="Doi Y."/>
        </authorList>
    </citation>
    <scope>NUCLEOTIDE SEQUENCE [LARGE SCALE GENOMIC DNA]</scope>
    <source>
        <strain evidence="6 12">B2-305</strain>
    </source>
</reference>
<reference evidence="9" key="11">
    <citation type="submission" date="2023-10" db="EMBL/GenBank/DDBJ databases">
        <title>Pathogen: clinical or host-associated sample.</title>
        <authorList>
            <person name="Hergert J."/>
            <person name="Casey R."/>
            <person name="Wagner J."/>
            <person name="Young E.L."/>
            <person name="Oakeson K.F."/>
        </authorList>
    </citation>
    <scope>NUCLEOTIDE SEQUENCE</scope>
    <source>
        <strain evidence="9">2021CK-01020</strain>
    </source>
</reference>
<evidence type="ECO:0000313" key="3">
    <source>
        <dbReference type="EMBL" id="CRP76496.1"/>
    </source>
</evidence>
<keyword evidence="1" id="KW-0472">Membrane</keyword>
<evidence type="ECO:0000313" key="5">
    <source>
        <dbReference type="EMBL" id="OTI58590.1"/>
    </source>
</evidence>
<accession>A0A072ZQW8</accession>
<organism evidence="4 15">
    <name type="scientific">Pseudomonas aeruginosa</name>
    <dbReference type="NCBI Taxonomy" id="287"/>
    <lineage>
        <taxon>Bacteria</taxon>
        <taxon>Pseudomonadati</taxon>
        <taxon>Pseudomonadota</taxon>
        <taxon>Gammaproteobacteria</taxon>
        <taxon>Pseudomonadales</taxon>
        <taxon>Pseudomonadaceae</taxon>
        <taxon>Pseudomonas</taxon>
    </lineage>
</organism>
<evidence type="ECO:0000313" key="2">
    <source>
        <dbReference type="EMBL" id="ALI59196.1"/>
    </source>
</evidence>
<dbReference type="EMBL" id="NSNE01000001">
    <property type="protein sequence ID" value="RPM23001.1"/>
    <property type="molecule type" value="Genomic_DNA"/>
</dbReference>
<proteinExistence type="predicted"/>
<evidence type="ECO:0000313" key="8">
    <source>
        <dbReference type="EMBL" id="RPM23001.1"/>
    </source>
</evidence>
<dbReference type="OMA" id="MHAMTIV"/>
<dbReference type="Proteomes" id="UP000644192">
    <property type="component" value="Unassembled WGS sequence"/>
</dbReference>
<dbReference type="PATRIC" id="fig|287.1479.peg.834"/>
<evidence type="ECO:0000313" key="12">
    <source>
        <dbReference type="Proteomes" id="UP000253594"/>
    </source>
</evidence>
<dbReference type="EMBL" id="RBSQ01000413">
    <property type="protein sequence ID" value="RMS58615.1"/>
    <property type="molecule type" value="Genomic_DNA"/>
</dbReference>
<reference evidence="3" key="1">
    <citation type="submission" date="2015-06" db="EMBL/GenBank/DDBJ databases">
        <authorList>
            <person name="Radhakrishnan R."/>
            <person name="Underwood A."/>
            <person name="Al-Shahib A."/>
        </authorList>
    </citation>
    <scope>NUCLEOTIDE SEQUENCE</scope>
    <source>
        <strain evidence="3">P19_London_7_VIM_2_05_10</strain>
    </source>
</reference>
<evidence type="ECO:0000313" key="14">
    <source>
        <dbReference type="Proteomes" id="UP000284767"/>
    </source>
</evidence>
<dbReference type="Proteomes" id="UP000270834">
    <property type="component" value="Unassembled WGS sequence"/>
</dbReference>